<keyword evidence="3" id="KW-1185">Reference proteome</keyword>
<gene>
    <name evidence="2" type="ORF">DFJ69_5634</name>
</gene>
<dbReference type="InterPro" id="IPR024498">
    <property type="entry name" value="DUF2786"/>
</dbReference>
<feature type="domain" description="DUF2786" evidence="1">
    <location>
        <begin position="7"/>
        <end position="45"/>
    </location>
</feature>
<evidence type="ECO:0000259" key="1">
    <source>
        <dbReference type="Pfam" id="PF10979"/>
    </source>
</evidence>
<reference evidence="2 3" key="1">
    <citation type="submission" date="2018-08" db="EMBL/GenBank/DDBJ databases">
        <title>Sequencing the genomes of 1000 actinobacteria strains.</title>
        <authorList>
            <person name="Klenk H.-P."/>
        </authorList>
    </citation>
    <scope>NUCLEOTIDE SEQUENCE [LARGE SCALE GENOMIC DNA]</scope>
    <source>
        <strain evidence="2 3">DSM 43927</strain>
    </source>
</reference>
<dbReference type="RefSeq" id="WP_116025304.1">
    <property type="nucleotide sequence ID" value="NZ_QTTT01000001.1"/>
</dbReference>
<proteinExistence type="predicted"/>
<protein>
    <submittedName>
        <fullName evidence="2">Uncharacterized protein DUF2786</fullName>
    </submittedName>
</protein>
<dbReference type="Pfam" id="PF10979">
    <property type="entry name" value="DUF2786"/>
    <property type="match status" value="1"/>
</dbReference>
<evidence type="ECO:0000313" key="2">
    <source>
        <dbReference type="EMBL" id="REF00106.1"/>
    </source>
</evidence>
<sequence length="260" mass="28064">MDAAKVEARVRALLARAEHPTTPRPEAEAAHAKAAELMMRHALDEAALRADRGERHDPVVYWERIAIGAGGHARARSAAAGAVIRAFGGRYAVRGDGTHRQDITLLVVTTRAARDALSLLLPSLELQMEQAGRRETDDYMGAVPEAAFARRSDRSRWANNYFRAFLVGYADAVARRVEAARDGLRDEAVGAGEGGSRALVLVGEERRVAAEFDARFPVLGRPRRHRLRADGYRAGRDAGRHADLGDGRLGAAGPALAPPA</sequence>
<accession>A0A3D9T4D0</accession>
<dbReference type="OrthoDB" id="3478404at2"/>
<organism evidence="2 3">
    <name type="scientific">Thermomonospora umbrina</name>
    <dbReference type="NCBI Taxonomy" id="111806"/>
    <lineage>
        <taxon>Bacteria</taxon>
        <taxon>Bacillati</taxon>
        <taxon>Actinomycetota</taxon>
        <taxon>Actinomycetes</taxon>
        <taxon>Streptosporangiales</taxon>
        <taxon>Thermomonosporaceae</taxon>
        <taxon>Thermomonospora</taxon>
    </lineage>
</organism>
<name>A0A3D9T4D0_9ACTN</name>
<dbReference type="AlphaFoldDB" id="A0A3D9T4D0"/>
<dbReference type="Proteomes" id="UP000256661">
    <property type="component" value="Unassembled WGS sequence"/>
</dbReference>
<dbReference type="EMBL" id="QTTT01000001">
    <property type="protein sequence ID" value="REF00106.1"/>
    <property type="molecule type" value="Genomic_DNA"/>
</dbReference>
<comment type="caution">
    <text evidence="2">The sequence shown here is derived from an EMBL/GenBank/DDBJ whole genome shotgun (WGS) entry which is preliminary data.</text>
</comment>
<evidence type="ECO:0000313" key="3">
    <source>
        <dbReference type="Proteomes" id="UP000256661"/>
    </source>
</evidence>